<dbReference type="PROSITE" id="PS50965">
    <property type="entry name" value="NERD"/>
    <property type="match status" value="1"/>
</dbReference>
<comment type="caution">
    <text evidence="8">The sequence shown here is derived from an EMBL/GenBank/DDBJ whole genome shotgun (WGS) entry which is preliminary data.</text>
</comment>
<organism evidence="8 9">
    <name type="scientific">Dactylosporangium salmoneum</name>
    <dbReference type="NCBI Taxonomy" id="53361"/>
    <lineage>
        <taxon>Bacteria</taxon>
        <taxon>Bacillati</taxon>
        <taxon>Actinomycetota</taxon>
        <taxon>Actinomycetes</taxon>
        <taxon>Micromonosporales</taxon>
        <taxon>Micromonosporaceae</taxon>
        <taxon>Dactylosporangium</taxon>
    </lineage>
</organism>
<dbReference type="RefSeq" id="WP_344616849.1">
    <property type="nucleotide sequence ID" value="NZ_BAAARV010000069.1"/>
</dbReference>
<evidence type="ECO:0000313" key="8">
    <source>
        <dbReference type="EMBL" id="GAA2369376.1"/>
    </source>
</evidence>
<gene>
    <name evidence="8" type="primary">pglW</name>
    <name evidence="8" type="ORF">GCM10010170_069750</name>
</gene>
<feature type="domain" description="Protein kinase" evidence="6">
    <location>
        <begin position="213"/>
        <end position="493"/>
    </location>
</feature>
<name>A0ABP5U4C5_9ACTN</name>
<feature type="binding site" evidence="5">
    <location>
        <position position="545"/>
    </location>
    <ligand>
        <name>ATP</name>
        <dbReference type="ChEBI" id="CHEBI:30616"/>
    </ligand>
</feature>
<dbReference type="GO" id="GO:0016301">
    <property type="term" value="F:kinase activity"/>
    <property type="evidence" value="ECO:0007669"/>
    <property type="project" value="UniProtKB-KW"/>
</dbReference>
<dbReference type="SUPFAM" id="SSF56112">
    <property type="entry name" value="Protein kinase-like (PK-like)"/>
    <property type="match status" value="2"/>
</dbReference>
<dbReference type="SUPFAM" id="SSF47789">
    <property type="entry name" value="C-terminal domain of RNA polymerase alpha subunit"/>
    <property type="match status" value="1"/>
</dbReference>
<dbReference type="PROSITE" id="PS50011">
    <property type="entry name" value="PROTEIN_KINASE_DOM"/>
    <property type="match status" value="2"/>
</dbReference>
<accession>A0ABP5U4C5</accession>
<keyword evidence="3 8" id="KW-0418">Kinase</keyword>
<keyword evidence="2 5" id="KW-0547">Nucleotide-binding</keyword>
<dbReference type="NCBIfam" id="NF033442">
    <property type="entry name" value="BREX_PglW"/>
    <property type="match status" value="1"/>
</dbReference>
<dbReference type="Gene3D" id="1.10.510.10">
    <property type="entry name" value="Transferase(Phosphotransferase) domain 1"/>
    <property type="match status" value="2"/>
</dbReference>
<evidence type="ECO:0000256" key="5">
    <source>
        <dbReference type="PROSITE-ProRule" id="PRU10141"/>
    </source>
</evidence>
<protein>
    <submittedName>
        <fullName evidence="8">BREX system serine/threonine kinase PglW</fullName>
    </submittedName>
</protein>
<dbReference type="SMART" id="SM00220">
    <property type="entry name" value="S_TKc"/>
    <property type="match status" value="1"/>
</dbReference>
<feature type="domain" description="NERD" evidence="7">
    <location>
        <begin position="17"/>
        <end position="135"/>
    </location>
</feature>
<proteinExistence type="predicted"/>
<dbReference type="PROSITE" id="PS00107">
    <property type="entry name" value="PROTEIN_KINASE_ATP"/>
    <property type="match status" value="1"/>
</dbReference>
<keyword evidence="4 5" id="KW-0067">ATP-binding</keyword>
<dbReference type="Pfam" id="PF08378">
    <property type="entry name" value="NERD"/>
    <property type="match status" value="1"/>
</dbReference>
<dbReference type="Proteomes" id="UP001501444">
    <property type="component" value="Unassembled WGS sequence"/>
</dbReference>
<keyword evidence="1" id="KW-0808">Transferase</keyword>
<dbReference type="InterPro" id="IPR000719">
    <property type="entry name" value="Prot_kinase_dom"/>
</dbReference>
<dbReference type="PANTHER" id="PTHR43289">
    <property type="entry name" value="MITOGEN-ACTIVATED PROTEIN KINASE KINASE KINASE 20-RELATED"/>
    <property type="match status" value="1"/>
</dbReference>
<evidence type="ECO:0000256" key="2">
    <source>
        <dbReference type="ARBA" id="ARBA00022741"/>
    </source>
</evidence>
<evidence type="ECO:0000256" key="1">
    <source>
        <dbReference type="ARBA" id="ARBA00022679"/>
    </source>
</evidence>
<sequence length="1385" mass="151566">MVTIRPDSPRWREINASDYPHERAGLQQLQALLPDGDPYHAWANVEFQGADGSVNEVDLLVLVPQGLYILELKHWQGDIAGDGFQWRRTMPNGRVRLVDNPVIAANRKARRFRTLLEQYAGRVPGRRTRVPYVDAAVFLHAANVRSQLDPVGRQRVYGPHGSSASGLDDINRLVTHRPASGGIDRAAAREIVALIEACGLRPSVSKRMVGQLLLTPKPFAEGPGWQDFLAGHQQTDLVRRVRFYLTERADADREMIQRAAEREFRLLQGIRHDGIVQAHDLIEHSYGPAVIFDHNEDWVRLDRWLAEHDGELTVDRRLELVHELGDIMRYAHSRHLVHRNLNPRSIFVRKPNSARPGLVVIDWQTGGRIPGTTTTSQGTVLGTQHVEELADEHARVYQAPEITNPDAPGVLLDVFALGAMTYHIMSGRQPATSVAERKTVLDQLGGLDITAALDGAPSSLVDLIFDATCVVVPSRTKTVALFLEGLDQVEEELTAPDPVPQVNPLQARSGDVLEGGLTVVDRLGAGATSVAILVRDEQGTQIVLKVARDPEKRQRLYDEAAVLRRIPHWQIVRLVRDEPVEIGGEVGLLLEYAGPKTLADQLASGGRLNLELLDRYGRDLLDVVRALDAEGIMHRDIKPANLAARPRSRDGELHLCVFDFSLAAAPAEHLTAGTPPYLDPFLGPPRRARYDAAAERFAVAVTLYEMATATLPRWGDGLTPPEHLTDEVTLAPELFDQDAAEGLVNFFAKALARDARQRFDTYEDMTDAWRRVFTALPAPAVDRQPSAEEVPLAVGRDTPLERVGMTPKARSALERIGVHTVGDLIDQDQMALSRLAGVSQATKTEIRRRTRELRAVFATSHTVTAEPTDDGSTPQIAGIETVLELLTGPVTRRRSGETAIVPMLLGSDIPSSDDHPPHWPSQVDLARHAGITSQRVSQILHRLTDRWQDLPDLSRIRDEIVVLLDANGGVMSADELAGELIAAHGSYSPEPRRTTQAIGLVRAAVEVELARGGDARVDQHRIDKVVLIGREPDDPDAEHTAMDFLQYAAQLGRIAHGLASQPLPATRSRALERLREPTPPPAMPQMSDSRLLSLAAAAGGVALSPQEQLYQVGMAAETALRLAAGSLAVPPGRSLTIDEVRKRVRARFPKAADLPGRPKLDQYLTAAGIALEWRHDRYTTPTRPGSDLFASRTRGTRTGPLLAAGPDAVADADARLTAVLDRDGFLAVLVKPAALAVARQALLDRFGLVEINVTAVLVETLRALGVPWELILESDAREAAHPDRRNLESAVRAEVVPRLTAALTTDAAVLLSEAAPLARYRCMDLIATLADNGVPRPAARLLLVATRGGKQLLDDQPIPVTSSGQLTWLPDAWWQPAQATGKART</sequence>
<dbReference type="InterPro" id="IPR017441">
    <property type="entry name" value="Protein_kinase_ATP_BS"/>
</dbReference>
<evidence type="ECO:0000256" key="4">
    <source>
        <dbReference type="ARBA" id="ARBA00022840"/>
    </source>
</evidence>
<dbReference type="EMBL" id="BAAARV010000069">
    <property type="protein sequence ID" value="GAA2369376.1"/>
    <property type="molecule type" value="Genomic_DNA"/>
</dbReference>
<evidence type="ECO:0000313" key="9">
    <source>
        <dbReference type="Proteomes" id="UP001501444"/>
    </source>
</evidence>
<reference evidence="9" key="1">
    <citation type="journal article" date="2019" name="Int. J. Syst. Evol. Microbiol.">
        <title>The Global Catalogue of Microorganisms (GCM) 10K type strain sequencing project: providing services to taxonomists for standard genome sequencing and annotation.</title>
        <authorList>
            <consortium name="The Broad Institute Genomics Platform"/>
            <consortium name="The Broad Institute Genome Sequencing Center for Infectious Disease"/>
            <person name="Wu L."/>
            <person name="Ma J."/>
        </authorList>
    </citation>
    <scope>NUCLEOTIDE SEQUENCE [LARGE SCALE GENOMIC DNA]</scope>
    <source>
        <strain evidence="9">JCM 3272</strain>
    </source>
</reference>
<evidence type="ECO:0000259" key="7">
    <source>
        <dbReference type="PROSITE" id="PS50965"/>
    </source>
</evidence>
<keyword evidence="9" id="KW-1185">Reference proteome</keyword>
<dbReference type="PANTHER" id="PTHR43289:SF34">
    <property type="entry name" value="SERINE_THREONINE-PROTEIN KINASE YBDM-RELATED"/>
    <property type="match status" value="1"/>
</dbReference>
<evidence type="ECO:0000259" key="6">
    <source>
        <dbReference type="PROSITE" id="PS50011"/>
    </source>
</evidence>
<dbReference type="Pfam" id="PF00069">
    <property type="entry name" value="Pkinase"/>
    <property type="match status" value="2"/>
</dbReference>
<dbReference type="InterPro" id="IPR011009">
    <property type="entry name" value="Kinase-like_dom_sf"/>
</dbReference>
<dbReference type="InterPro" id="IPR011528">
    <property type="entry name" value="NERD"/>
</dbReference>
<evidence type="ECO:0000256" key="3">
    <source>
        <dbReference type="ARBA" id="ARBA00022777"/>
    </source>
</evidence>
<feature type="domain" description="Protein kinase" evidence="6">
    <location>
        <begin position="517"/>
        <end position="770"/>
    </location>
</feature>
<dbReference type="InterPro" id="IPR049832">
    <property type="entry name" value="BREX_PglW"/>
</dbReference>